<proteinExistence type="predicted"/>
<dbReference type="EMBL" id="KF901089">
    <property type="protein sequence ID" value="AIF17690.1"/>
    <property type="molecule type" value="Genomic_DNA"/>
</dbReference>
<organism evidence="2">
    <name type="scientific">uncultured marine thaumarchaeote KM3_78_E10</name>
    <dbReference type="NCBI Taxonomy" id="1456292"/>
    <lineage>
        <taxon>Archaea</taxon>
        <taxon>Nitrososphaerota</taxon>
        <taxon>environmental samples</taxon>
    </lineage>
</organism>
<dbReference type="InterPro" id="IPR050472">
    <property type="entry name" value="Anth_synth/Amidotransfase"/>
</dbReference>
<reference evidence="2" key="1">
    <citation type="journal article" date="2014" name="Genome Biol. Evol.">
        <title>Pangenome evidence for extensive interdomain horizontal transfer affecting lineage core and shell genes in uncultured planktonic thaumarchaeota and euryarchaeota.</title>
        <authorList>
            <person name="Deschamps P."/>
            <person name="Zivanovic Y."/>
            <person name="Moreira D."/>
            <person name="Rodriguez-Valera F."/>
            <person name="Lopez-Garcia P."/>
        </authorList>
    </citation>
    <scope>NUCLEOTIDE SEQUENCE</scope>
</reference>
<dbReference type="GO" id="GO:0000162">
    <property type="term" value="P:L-tryptophan biosynthetic process"/>
    <property type="evidence" value="ECO:0007669"/>
    <property type="project" value="TreeGrafter"/>
</dbReference>
<dbReference type="SUPFAM" id="SSF52317">
    <property type="entry name" value="Class I glutamine amidotransferase-like"/>
    <property type="match status" value="1"/>
</dbReference>
<dbReference type="PANTHER" id="PTHR43418:SF4">
    <property type="entry name" value="MULTIFUNCTIONAL TRYPTOPHAN BIOSYNTHESIS PROTEIN"/>
    <property type="match status" value="1"/>
</dbReference>
<dbReference type="AlphaFoldDB" id="A0A075HQJ4"/>
<dbReference type="GO" id="GO:0005829">
    <property type="term" value="C:cytosol"/>
    <property type="evidence" value="ECO:0007669"/>
    <property type="project" value="TreeGrafter"/>
</dbReference>
<dbReference type="InterPro" id="IPR011697">
    <property type="entry name" value="Peptidase_C26"/>
</dbReference>
<dbReference type="GO" id="GO:0016787">
    <property type="term" value="F:hydrolase activity"/>
    <property type="evidence" value="ECO:0007669"/>
    <property type="project" value="InterPro"/>
</dbReference>
<accession>A0A075HQJ4</accession>
<protein>
    <submittedName>
        <fullName evidence="2">Peptidase C26</fullName>
    </submittedName>
</protein>
<name>A0A075HQJ4_9ARCH</name>
<dbReference type="Gene3D" id="3.40.50.880">
    <property type="match status" value="1"/>
</dbReference>
<evidence type="ECO:0000256" key="1">
    <source>
        <dbReference type="ARBA" id="ARBA00022962"/>
    </source>
</evidence>
<dbReference type="GO" id="GO:0004049">
    <property type="term" value="F:anthranilate synthase activity"/>
    <property type="evidence" value="ECO:0007669"/>
    <property type="project" value="TreeGrafter"/>
</dbReference>
<dbReference type="PROSITE" id="PS51273">
    <property type="entry name" value="GATASE_TYPE_1"/>
    <property type="match status" value="1"/>
</dbReference>
<dbReference type="Pfam" id="PF07722">
    <property type="entry name" value="Peptidase_C26"/>
    <property type="match status" value="1"/>
</dbReference>
<evidence type="ECO:0000313" key="2">
    <source>
        <dbReference type="EMBL" id="AIF17690.1"/>
    </source>
</evidence>
<dbReference type="PANTHER" id="PTHR43418">
    <property type="entry name" value="MULTIFUNCTIONAL TRYPTOPHAN BIOSYNTHESIS PROTEIN-RELATED"/>
    <property type="match status" value="1"/>
</dbReference>
<keyword evidence="1" id="KW-0315">Glutamine amidotransferase</keyword>
<dbReference type="InterPro" id="IPR029062">
    <property type="entry name" value="Class_I_gatase-like"/>
</dbReference>
<sequence length="222" mass="24927">MNDVGSMTVKKIKIGISQRIVNEKNYVERRDAISHDWSNLLEKIDFIPVFIPNSLSDTTSFLESFGLSGMILSGGDNLGIHPDRDKTELECLKFAIAKKVPLLGVCRGMQLINNFFGGSVVQNDNNKHVGNNHTIKILDSNISSILRTDSIVVNSYHNNLITGDVLASELTSVAIDETDNSIECILHEKYPILGVMWHPERNPDENNKTILQYFFNELTHDK</sequence>